<dbReference type="AlphaFoldDB" id="A0A183FAM4"/>
<dbReference type="Proteomes" id="UP000050761">
    <property type="component" value="Unassembled WGS sequence"/>
</dbReference>
<organism evidence="2 3">
    <name type="scientific">Heligmosomoides polygyrus</name>
    <name type="common">Parasitic roundworm</name>
    <dbReference type="NCBI Taxonomy" id="6339"/>
    <lineage>
        <taxon>Eukaryota</taxon>
        <taxon>Metazoa</taxon>
        <taxon>Ecdysozoa</taxon>
        <taxon>Nematoda</taxon>
        <taxon>Chromadorea</taxon>
        <taxon>Rhabditida</taxon>
        <taxon>Rhabditina</taxon>
        <taxon>Rhabditomorpha</taxon>
        <taxon>Strongyloidea</taxon>
        <taxon>Heligmosomidae</taxon>
        <taxon>Heligmosomoides</taxon>
    </lineage>
</organism>
<proteinExistence type="predicted"/>
<gene>
    <name evidence="1" type="ORF">HPBE_LOCUS3217</name>
</gene>
<evidence type="ECO:0000313" key="1">
    <source>
        <dbReference type="EMBL" id="VDO32187.1"/>
    </source>
</evidence>
<reference evidence="1 2" key="1">
    <citation type="submission" date="2018-11" db="EMBL/GenBank/DDBJ databases">
        <authorList>
            <consortium name="Pathogen Informatics"/>
        </authorList>
    </citation>
    <scope>NUCLEOTIDE SEQUENCE [LARGE SCALE GENOMIC DNA]</scope>
</reference>
<name>A0A183FAM4_HELPZ</name>
<evidence type="ECO:0000313" key="2">
    <source>
        <dbReference type="Proteomes" id="UP000050761"/>
    </source>
</evidence>
<accession>A0A3P7VBA6</accession>
<keyword evidence="2" id="KW-1185">Reference proteome</keyword>
<accession>A0A183FAM4</accession>
<evidence type="ECO:0000313" key="3">
    <source>
        <dbReference type="WBParaSite" id="HPBE_0000321601-mRNA-1"/>
    </source>
</evidence>
<protein>
    <submittedName>
        <fullName evidence="1 3">Uncharacterized protein</fullName>
    </submittedName>
</protein>
<dbReference type="EMBL" id="UZAH01007106">
    <property type="protein sequence ID" value="VDO32187.1"/>
    <property type="molecule type" value="Genomic_DNA"/>
</dbReference>
<dbReference type="WBParaSite" id="HPBE_0000321601-mRNA-1">
    <property type="protein sequence ID" value="HPBE_0000321601-mRNA-1"/>
    <property type="gene ID" value="HPBE_0000321601"/>
</dbReference>
<reference evidence="3" key="2">
    <citation type="submission" date="2019-09" db="UniProtKB">
        <authorList>
            <consortium name="WormBaseParasite"/>
        </authorList>
    </citation>
    <scope>IDENTIFICATION</scope>
</reference>
<sequence length="87" mass="10132">MSAYLRVVIHLFTLRCGPQGAFREEIKLAERIASILRDFEARQIEADEDEQLEMVEREEDWDPKDELIYVGSWISSVELITMMGDTP</sequence>